<dbReference type="RefSeq" id="XP_007919614.1">
    <property type="nucleotide sequence ID" value="XM_007921423.1"/>
</dbReference>
<gene>
    <name evidence="2" type="ORF">UCRPA7_8913</name>
</gene>
<accession>R8B8G7</accession>
<dbReference type="EMBL" id="KB933388">
    <property type="protein sequence ID" value="EON95599.1"/>
    <property type="molecule type" value="Genomic_DNA"/>
</dbReference>
<dbReference type="OrthoDB" id="5308323at2759"/>
<dbReference type="eggNOG" id="ENOG502SEQW">
    <property type="taxonomic scope" value="Eukaryota"/>
</dbReference>
<dbReference type="GeneID" id="19329809"/>
<name>R8B8G7_PHAM7</name>
<keyword evidence="3" id="KW-1185">Reference proteome</keyword>
<evidence type="ECO:0000256" key="1">
    <source>
        <dbReference type="SAM" id="SignalP"/>
    </source>
</evidence>
<dbReference type="KEGG" id="tmn:UCRPA7_8913"/>
<evidence type="ECO:0000313" key="3">
    <source>
        <dbReference type="Proteomes" id="UP000014074"/>
    </source>
</evidence>
<protein>
    <recommendedName>
        <fullName evidence="4">Ubiquitin 3 binding protein But2 C-terminal domain-containing protein</fullName>
    </recommendedName>
</protein>
<reference evidence="3" key="1">
    <citation type="journal article" date="2013" name="Genome Announc.">
        <title>Draft genome sequence of the ascomycete Phaeoacremonium aleophilum strain UCR-PA7, a causal agent of the esca disease complex in grapevines.</title>
        <authorList>
            <person name="Blanco-Ulate B."/>
            <person name="Rolshausen P."/>
            <person name="Cantu D."/>
        </authorList>
    </citation>
    <scope>NUCLEOTIDE SEQUENCE [LARGE SCALE GENOMIC DNA]</scope>
    <source>
        <strain evidence="3">UCR-PA7</strain>
    </source>
</reference>
<feature type="chain" id="PRO_5004462541" description="Ubiquitin 3 binding protein But2 C-terminal domain-containing protein" evidence="1">
    <location>
        <begin position="20"/>
        <end position="155"/>
    </location>
</feature>
<evidence type="ECO:0008006" key="4">
    <source>
        <dbReference type="Google" id="ProtNLM"/>
    </source>
</evidence>
<dbReference type="AlphaFoldDB" id="R8B8G7"/>
<sequence length="155" mass="16132">MQFTTIVLSVLSAAAAVSAAPAQQQKRACEVKYPNALGFPINFHISKDATSNVPNDISFTIPANARGPCSLVYQFPVGTPITTTGNPALNIKALDGPATGSIVGTATFVADGQLHTINSFACRTTMGFELSIAGEAGSVNFSEVQGTGLWMTYNC</sequence>
<dbReference type="HOGENOM" id="CLU_143036_0_0_1"/>
<proteinExistence type="predicted"/>
<evidence type="ECO:0000313" key="2">
    <source>
        <dbReference type="EMBL" id="EON95599.1"/>
    </source>
</evidence>
<dbReference type="Proteomes" id="UP000014074">
    <property type="component" value="Unassembled WGS sequence"/>
</dbReference>
<organism evidence="2 3">
    <name type="scientific">Phaeoacremonium minimum (strain UCR-PA7)</name>
    <name type="common">Esca disease fungus</name>
    <name type="synonym">Togninia minima</name>
    <dbReference type="NCBI Taxonomy" id="1286976"/>
    <lineage>
        <taxon>Eukaryota</taxon>
        <taxon>Fungi</taxon>
        <taxon>Dikarya</taxon>
        <taxon>Ascomycota</taxon>
        <taxon>Pezizomycotina</taxon>
        <taxon>Sordariomycetes</taxon>
        <taxon>Sordariomycetidae</taxon>
        <taxon>Togniniales</taxon>
        <taxon>Togniniaceae</taxon>
        <taxon>Phaeoacremonium</taxon>
    </lineage>
</organism>
<feature type="signal peptide" evidence="1">
    <location>
        <begin position="1"/>
        <end position="19"/>
    </location>
</feature>
<keyword evidence="1" id="KW-0732">Signal</keyword>